<protein>
    <submittedName>
        <fullName evidence="4">Putative effector protein</fullName>
    </submittedName>
</protein>
<dbReference type="InterPro" id="IPR009009">
    <property type="entry name" value="RlpA-like_DPBB"/>
</dbReference>
<dbReference type="SUPFAM" id="SSF50685">
    <property type="entry name" value="Barwin-like endoglucanases"/>
    <property type="match status" value="1"/>
</dbReference>
<dbReference type="Proteomes" id="UP000383932">
    <property type="component" value="Unassembled WGS sequence"/>
</dbReference>
<evidence type="ECO:0000256" key="2">
    <source>
        <dbReference type="SAM" id="SignalP"/>
    </source>
</evidence>
<dbReference type="PANTHER" id="PTHR31836:SF28">
    <property type="entry name" value="SRCR DOMAIN-CONTAINING PROTEIN-RELATED"/>
    <property type="match status" value="1"/>
</dbReference>
<feature type="chain" id="PRO_5024422789" evidence="2">
    <location>
        <begin position="24"/>
        <end position="147"/>
    </location>
</feature>
<evidence type="ECO:0000256" key="1">
    <source>
        <dbReference type="ARBA" id="ARBA00022729"/>
    </source>
</evidence>
<accession>A0A5N5QAZ5</accession>
<evidence type="ECO:0000313" key="4">
    <source>
        <dbReference type="EMBL" id="KAB5588834.1"/>
    </source>
</evidence>
<feature type="domain" description="RlpA-like protein double-psi beta-barrel" evidence="3">
    <location>
        <begin position="44"/>
        <end position="137"/>
    </location>
</feature>
<dbReference type="AlphaFoldDB" id="A0A5N5QAZ5"/>
<name>A0A5N5QAZ5_9AGAM</name>
<dbReference type="InterPro" id="IPR036908">
    <property type="entry name" value="RlpA-like_sf"/>
</dbReference>
<proteinExistence type="predicted"/>
<reference evidence="4 5" key="1">
    <citation type="journal article" date="2019" name="Fungal Biol. Biotechnol.">
        <title>Draft genome sequence of fastidious pathogen Ceratobasidium theobromae, which causes vascular-streak dieback in Theobroma cacao.</title>
        <authorList>
            <person name="Ali S.S."/>
            <person name="Asman A."/>
            <person name="Shao J."/>
            <person name="Firmansyah A.P."/>
            <person name="Susilo A.W."/>
            <person name="Rosmana A."/>
            <person name="McMahon P."/>
            <person name="Junaid M."/>
            <person name="Guest D."/>
            <person name="Kheng T.Y."/>
            <person name="Meinhardt L.W."/>
            <person name="Bailey B.A."/>
        </authorList>
    </citation>
    <scope>NUCLEOTIDE SEQUENCE [LARGE SCALE GENOMIC DNA]</scope>
    <source>
        <strain evidence="4 5">CT2</strain>
    </source>
</reference>
<dbReference type="CDD" id="cd22191">
    <property type="entry name" value="DPBB_RlpA_EXP_N-like"/>
    <property type="match status" value="1"/>
</dbReference>
<evidence type="ECO:0000313" key="5">
    <source>
        <dbReference type="Proteomes" id="UP000383932"/>
    </source>
</evidence>
<dbReference type="Pfam" id="PF03330">
    <property type="entry name" value="DPBB_1"/>
    <property type="match status" value="1"/>
</dbReference>
<comment type="caution">
    <text evidence="4">The sequence shown here is derived from an EMBL/GenBank/DDBJ whole genome shotgun (WGS) entry which is preliminary data.</text>
</comment>
<keyword evidence="1 2" id="KW-0732">Signal</keyword>
<dbReference type="PANTHER" id="PTHR31836">
    <property type="match status" value="1"/>
</dbReference>
<keyword evidence="5" id="KW-1185">Reference proteome</keyword>
<evidence type="ECO:0000259" key="3">
    <source>
        <dbReference type="Pfam" id="PF03330"/>
    </source>
</evidence>
<dbReference type="InterPro" id="IPR051477">
    <property type="entry name" value="Expansin_CellWall"/>
</dbReference>
<sequence>MFTFSKLSLLVVSTFGIASSALAVPVESRSNSTLVARGPFDVHNGWATWYNPSEDIGACGQMHYDSELVAAIGHSLYEEMMVDGNPNHGKACGKTAKVTWKGKSVTVKIVDMCMGCGDHDIDLSPAAFQKLADLDVGQLVGTSWKFN</sequence>
<feature type="signal peptide" evidence="2">
    <location>
        <begin position="1"/>
        <end position="23"/>
    </location>
</feature>
<gene>
    <name evidence="4" type="ORF">CTheo_7723</name>
</gene>
<dbReference type="Gene3D" id="2.40.40.10">
    <property type="entry name" value="RlpA-like domain"/>
    <property type="match status" value="1"/>
</dbReference>
<organism evidence="4 5">
    <name type="scientific">Ceratobasidium theobromae</name>
    <dbReference type="NCBI Taxonomy" id="1582974"/>
    <lineage>
        <taxon>Eukaryota</taxon>
        <taxon>Fungi</taxon>
        <taxon>Dikarya</taxon>
        <taxon>Basidiomycota</taxon>
        <taxon>Agaricomycotina</taxon>
        <taxon>Agaricomycetes</taxon>
        <taxon>Cantharellales</taxon>
        <taxon>Ceratobasidiaceae</taxon>
        <taxon>Ceratobasidium</taxon>
    </lineage>
</organism>
<dbReference type="EMBL" id="SSOP01000361">
    <property type="protein sequence ID" value="KAB5588834.1"/>
    <property type="molecule type" value="Genomic_DNA"/>
</dbReference>
<dbReference type="OrthoDB" id="623670at2759"/>